<dbReference type="RefSeq" id="WP_007468587.1">
    <property type="nucleotide sequence ID" value="NZ_AMZO01000030.1"/>
</dbReference>
<reference evidence="1 2" key="1">
    <citation type="submission" date="2012-12" db="EMBL/GenBank/DDBJ databases">
        <title>Genome Assembly of Photobacterium sp. AK15.</title>
        <authorList>
            <person name="Khatri I."/>
            <person name="Vaidya B."/>
            <person name="Srinivas T.N.R."/>
            <person name="Subramanian S."/>
            <person name="Pinnaka A."/>
        </authorList>
    </citation>
    <scope>NUCLEOTIDE SEQUENCE [LARGE SCALE GENOMIC DNA]</scope>
    <source>
        <strain evidence="1 2">AK15</strain>
    </source>
</reference>
<evidence type="ECO:0000313" key="1">
    <source>
        <dbReference type="EMBL" id="ELR64286.1"/>
    </source>
</evidence>
<dbReference type="OrthoDB" id="5823882at2"/>
<dbReference type="Proteomes" id="UP000011134">
    <property type="component" value="Unassembled WGS sequence"/>
</dbReference>
<gene>
    <name evidence="1" type="ORF">C942_02868</name>
</gene>
<dbReference type="PATRIC" id="fig|1056511.3.peg.3791"/>
<sequence length="78" mass="8895">MAVFQFFHNGKVLTYIDINSATCREEEKQLREQGFTDVGDIIQAENAKVAIKKFRDTEYDDLKEYAAISVLCCLANTL</sequence>
<proteinExistence type="predicted"/>
<evidence type="ECO:0000313" key="2">
    <source>
        <dbReference type="Proteomes" id="UP000011134"/>
    </source>
</evidence>
<organism evidence="1 2">
    <name type="scientific">Photobacterium marinum</name>
    <dbReference type="NCBI Taxonomy" id="1056511"/>
    <lineage>
        <taxon>Bacteria</taxon>
        <taxon>Pseudomonadati</taxon>
        <taxon>Pseudomonadota</taxon>
        <taxon>Gammaproteobacteria</taxon>
        <taxon>Vibrionales</taxon>
        <taxon>Vibrionaceae</taxon>
        <taxon>Photobacterium</taxon>
    </lineage>
</organism>
<keyword evidence="2" id="KW-1185">Reference proteome</keyword>
<dbReference type="EMBL" id="AMZO01000030">
    <property type="protein sequence ID" value="ELR64286.1"/>
    <property type="molecule type" value="Genomic_DNA"/>
</dbReference>
<comment type="caution">
    <text evidence="1">The sequence shown here is derived from an EMBL/GenBank/DDBJ whole genome shotgun (WGS) entry which is preliminary data.</text>
</comment>
<dbReference type="AlphaFoldDB" id="L8J6B1"/>
<protein>
    <submittedName>
        <fullName evidence="1">Uncharacterized protein</fullName>
    </submittedName>
</protein>
<accession>L8J6B1</accession>
<name>L8J6B1_9GAMM</name>